<evidence type="ECO:0000259" key="7">
    <source>
        <dbReference type="Pfam" id="PF01035"/>
    </source>
</evidence>
<dbReference type="RefSeq" id="WP_344663174.1">
    <property type="nucleotide sequence ID" value="NZ_BAAAQM010000101.1"/>
</dbReference>
<evidence type="ECO:0000256" key="1">
    <source>
        <dbReference type="ARBA" id="ARBA00001286"/>
    </source>
</evidence>
<dbReference type="InterPro" id="IPR036388">
    <property type="entry name" value="WH-like_DNA-bd_sf"/>
</dbReference>
<dbReference type="Gene3D" id="1.10.10.10">
    <property type="entry name" value="Winged helix-like DNA-binding domain superfamily/Winged helix DNA-binding domain"/>
    <property type="match status" value="1"/>
</dbReference>
<dbReference type="CDD" id="cd06445">
    <property type="entry name" value="ATase"/>
    <property type="match status" value="1"/>
</dbReference>
<evidence type="ECO:0000313" key="9">
    <source>
        <dbReference type="Proteomes" id="UP001499854"/>
    </source>
</evidence>
<evidence type="ECO:0000256" key="2">
    <source>
        <dbReference type="ARBA" id="ARBA00022603"/>
    </source>
</evidence>
<dbReference type="InterPro" id="IPR036217">
    <property type="entry name" value="MethylDNA_cys_MeTrfase_DNAb"/>
</dbReference>
<evidence type="ECO:0000256" key="5">
    <source>
        <dbReference type="ARBA" id="ARBA00023204"/>
    </source>
</evidence>
<keyword evidence="3" id="KW-0808">Transferase</keyword>
<dbReference type="InterPro" id="IPR014048">
    <property type="entry name" value="MethylDNA_cys_MeTrfase_DNA-bd"/>
</dbReference>
<sequence length="167" mass="17246">MSPLTYTTIPTPAGPFTVLADGDDTVHAAGFTDDPAFLSGMLGTALPEPGPHDGVADKVLAYFDGDLGAIDDVAVAYRATGPFRTKAWDAMRAVKAGRTISYTQLAATAGNPNAVRAAGSACASNAIALFVPCHRIVRSDGSSKNFLYGLECKATLLAHEQQFAAAA</sequence>
<feature type="domain" description="Methylated-DNA-[protein]-cysteine S-methyltransferase DNA binding" evidence="7">
    <location>
        <begin position="82"/>
        <end position="161"/>
    </location>
</feature>
<evidence type="ECO:0000256" key="4">
    <source>
        <dbReference type="ARBA" id="ARBA00022763"/>
    </source>
</evidence>
<keyword evidence="5" id="KW-0234">DNA repair</keyword>
<dbReference type="Pfam" id="PF01035">
    <property type="entry name" value="DNA_binding_1"/>
    <property type="match status" value="1"/>
</dbReference>
<evidence type="ECO:0000256" key="6">
    <source>
        <dbReference type="ARBA" id="ARBA00049348"/>
    </source>
</evidence>
<name>A0ABP5EXR5_9ACTN</name>
<dbReference type="EMBL" id="BAAAQM010000101">
    <property type="protein sequence ID" value="GAA2007773.1"/>
    <property type="molecule type" value="Genomic_DNA"/>
</dbReference>
<dbReference type="PROSITE" id="PS00374">
    <property type="entry name" value="MGMT"/>
    <property type="match status" value="1"/>
</dbReference>
<dbReference type="PANTHER" id="PTHR10815">
    <property type="entry name" value="METHYLATED-DNA--PROTEIN-CYSTEINE METHYLTRANSFERASE"/>
    <property type="match status" value="1"/>
</dbReference>
<dbReference type="PANTHER" id="PTHR10815:SF5">
    <property type="entry name" value="METHYLATED-DNA--PROTEIN-CYSTEINE METHYLTRANSFERASE"/>
    <property type="match status" value="1"/>
</dbReference>
<keyword evidence="4" id="KW-0227">DNA damage</keyword>
<gene>
    <name evidence="8" type="ORF">GCM10009838_87660</name>
</gene>
<comment type="caution">
    <text evidence="8">The sequence shown here is derived from an EMBL/GenBank/DDBJ whole genome shotgun (WGS) entry which is preliminary data.</text>
</comment>
<keyword evidence="9" id="KW-1185">Reference proteome</keyword>
<comment type="catalytic activity">
    <reaction evidence="6">
        <text>a 6-O-methyl-2'-deoxyguanosine in DNA + L-cysteinyl-[protein] = S-methyl-L-cysteinyl-[protein] + a 2'-deoxyguanosine in DNA</text>
        <dbReference type="Rhea" id="RHEA:24000"/>
        <dbReference type="Rhea" id="RHEA-COMP:10131"/>
        <dbReference type="Rhea" id="RHEA-COMP:10132"/>
        <dbReference type="Rhea" id="RHEA-COMP:11367"/>
        <dbReference type="Rhea" id="RHEA-COMP:11368"/>
        <dbReference type="ChEBI" id="CHEBI:29950"/>
        <dbReference type="ChEBI" id="CHEBI:82612"/>
        <dbReference type="ChEBI" id="CHEBI:85445"/>
        <dbReference type="ChEBI" id="CHEBI:85448"/>
        <dbReference type="EC" id="2.1.1.63"/>
    </reaction>
</comment>
<dbReference type="SUPFAM" id="SSF46767">
    <property type="entry name" value="Methylated DNA-protein cysteine methyltransferase, C-terminal domain"/>
    <property type="match status" value="1"/>
</dbReference>
<comment type="catalytic activity">
    <reaction evidence="1">
        <text>a 4-O-methyl-thymidine in DNA + L-cysteinyl-[protein] = a thymidine in DNA + S-methyl-L-cysteinyl-[protein]</text>
        <dbReference type="Rhea" id="RHEA:53428"/>
        <dbReference type="Rhea" id="RHEA-COMP:10131"/>
        <dbReference type="Rhea" id="RHEA-COMP:10132"/>
        <dbReference type="Rhea" id="RHEA-COMP:13555"/>
        <dbReference type="Rhea" id="RHEA-COMP:13556"/>
        <dbReference type="ChEBI" id="CHEBI:29950"/>
        <dbReference type="ChEBI" id="CHEBI:82612"/>
        <dbReference type="ChEBI" id="CHEBI:137386"/>
        <dbReference type="ChEBI" id="CHEBI:137387"/>
        <dbReference type="EC" id="2.1.1.63"/>
    </reaction>
</comment>
<dbReference type="NCBIfam" id="TIGR00589">
    <property type="entry name" value="ogt"/>
    <property type="match status" value="1"/>
</dbReference>
<accession>A0ABP5EXR5</accession>
<protein>
    <submittedName>
        <fullName evidence="8">Methylated-DNA--[protein]-cysteine S-methyltransferase</fullName>
    </submittedName>
</protein>
<evidence type="ECO:0000313" key="8">
    <source>
        <dbReference type="EMBL" id="GAA2007773.1"/>
    </source>
</evidence>
<proteinExistence type="predicted"/>
<reference evidence="9" key="1">
    <citation type="journal article" date="2019" name="Int. J. Syst. Evol. Microbiol.">
        <title>The Global Catalogue of Microorganisms (GCM) 10K type strain sequencing project: providing services to taxonomists for standard genome sequencing and annotation.</title>
        <authorList>
            <consortium name="The Broad Institute Genomics Platform"/>
            <consortium name="The Broad Institute Genome Sequencing Center for Infectious Disease"/>
            <person name="Wu L."/>
            <person name="Ma J."/>
        </authorList>
    </citation>
    <scope>NUCLEOTIDE SEQUENCE [LARGE SCALE GENOMIC DNA]</scope>
    <source>
        <strain evidence="9">JCM 16013</strain>
    </source>
</reference>
<evidence type="ECO:0000256" key="3">
    <source>
        <dbReference type="ARBA" id="ARBA00022679"/>
    </source>
</evidence>
<keyword evidence="2" id="KW-0489">Methyltransferase</keyword>
<organism evidence="8 9">
    <name type="scientific">Catenulispora subtropica</name>
    <dbReference type="NCBI Taxonomy" id="450798"/>
    <lineage>
        <taxon>Bacteria</taxon>
        <taxon>Bacillati</taxon>
        <taxon>Actinomycetota</taxon>
        <taxon>Actinomycetes</taxon>
        <taxon>Catenulisporales</taxon>
        <taxon>Catenulisporaceae</taxon>
        <taxon>Catenulispora</taxon>
    </lineage>
</organism>
<dbReference type="Proteomes" id="UP001499854">
    <property type="component" value="Unassembled WGS sequence"/>
</dbReference>
<dbReference type="InterPro" id="IPR001497">
    <property type="entry name" value="MethylDNA_cys_MeTrfase_AS"/>
</dbReference>